<dbReference type="PANTHER" id="PTHR46546">
    <property type="entry name" value="SHEWANELLA-LIKE PROTEIN PHOSPHATASE 1"/>
    <property type="match status" value="1"/>
</dbReference>
<dbReference type="AlphaFoldDB" id="A0A7D5T520"/>
<dbReference type="Proteomes" id="UP000509667">
    <property type="component" value="Chromosome"/>
</dbReference>
<dbReference type="Pfam" id="PF00149">
    <property type="entry name" value="Metallophos"/>
    <property type="match status" value="1"/>
</dbReference>
<dbReference type="EMBL" id="CP058910">
    <property type="protein sequence ID" value="QLH78190.1"/>
    <property type="molecule type" value="Genomic_DNA"/>
</dbReference>
<gene>
    <name evidence="3" type="ORF">HZS55_13130</name>
</gene>
<evidence type="ECO:0000256" key="1">
    <source>
        <dbReference type="SAM" id="MobiDB-lite"/>
    </source>
</evidence>
<feature type="region of interest" description="Disordered" evidence="1">
    <location>
        <begin position="1"/>
        <end position="20"/>
    </location>
</feature>
<dbReference type="InterPro" id="IPR029052">
    <property type="entry name" value="Metallo-depent_PP-like"/>
</dbReference>
<accession>A0A7D5T520</accession>
<dbReference type="KEGG" id="hrr:HZS55_13130"/>
<evidence type="ECO:0000313" key="3">
    <source>
        <dbReference type="EMBL" id="QLH78190.1"/>
    </source>
</evidence>
<dbReference type="SUPFAM" id="SSF56300">
    <property type="entry name" value="Metallo-dependent phosphatases"/>
    <property type="match status" value="1"/>
</dbReference>
<protein>
    <submittedName>
        <fullName evidence="3">Metallophosphoesterase</fullName>
    </submittedName>
</protein>
<sequence>MIDLTPDHDDSMPRAARDGVGALDADGPRIVSISDIHGYLDAAWSALTAVGDHPDFDPVVDADADGRLHWAGDDESVLVFNGDLVDRGPDNAAVVELVERLAREAPPGHVRVTLGNHEWGALFRDLVDWDAWFSGSRSDDARRRLCEIIEDGHLVAAYDGYAFTYAHAGRVSDYDAARLNDRFAEAAGELRDAIGTDDDEPTQKRLVDDYREVLGIGRGGGRAFGAGIAWLDFKFLSDDAPLQIVGHTRQEEIVQKGNVVCENVIRANLEGEGGEAVMVETEEELVALERRGNGSVRKRDFEIPSGEWPKS</sequence>
<evidence type="ECO:0000259" key="2">
    <source>
        <dbReference type="Pfam" id="PF00149"/>
    </source>
</evidence>
<dbReference type="Gene3D" id="3.60.21.10">
    <property type="match status" value="1"/>
</dbReference>
<feature type="domain" description="Calcineurin-like phosphoesterase" evidence="2">
    <location>
        <begin position="29"/>
        <end position="248"/>
    </location>
</feature>
<reference evidence="3 4" key="1">
    <citation type="submission" date="2020-07" db="EMBL/GenBank/DDBJ databases">
        <title>Halosimplex pelagicum sp. nov. and Halosimplex rubrum sp. nov., isolated from salted brown alga Laminaria, and emended description of the genus Halosimplex.</title>
        <authorList>
            <person name="Cui H."/>
        </authorList>
    </citation>
    <scope>NUCLEOTIDE SEQUENCE [LARGE SCALE GENOMIC DNA]</scope>
    <source>
        <strain evidence="3 4">R27</strain>
    </source>
</reference>
<dbReference type="RefSeq" id="WP_179908112.1">
    <property type="nucleotide sequence ID" value="NZ_CP058910.1"/>
</dbReference>
<dbReference type="GO" id="GO:0016787">
    <property type="term" value="F:hydrolase activity"/>
    <property type="evidence" value="ECO:0007669"/>
    <property type="project" value="InterPro"/>
</dbReference>
<dbReference type="PANTHER" id="PTHR46546:SF4">
    <property type="entry name" value="SHEWANELLA-LIKE PROTEIN PHOSPHATASE 1"/>
    <property type="match status" value="1"/>
</dbReference>
<proteinExistence type="predicted"/>
<feature type="compositionally biased region" description="Basic and acidic residues" evidence="1">
    <location>
        <begin position="1"/>
        <end position="17"/>
    </location>
</feature>
<name>A0A7D5T520_9EURY</name>
<dbReference type="GeneID" id="56078823"/>
<dbReference type="InterPro" id="IPR004843">
    <property type="entry name" value="Calcineurin-like_PHP"/>
</dbReference>
<evidence type="ECO:0000313" key="4">
    <source>
        <dbReference type="Proteomes" id="UP000509667"/>
    </source>
</evidence>
<organism evidence="3 4">
    <name type="scientific">Halosimplex rubrum</name>
    <dbReference type="NCBI Taxonomy" id="869889"/>
    <lineage>
        <taxon>Archaea</taxon>
        <taxon>Methanobacteriati</taxon>
        <taxon>Methanobacteriota</taxon>
        <taxon>Stenosarchaea group</taxon>
        <taxon>Halobacteria</taxon>
        <taxon>Halobacteriales</taxon>
        <taxon>Haloarculaceae</taxon>
        <taxon>Halosimplex</taxon>
    </lineage>
</organism>
<dbReference type="OrthoDB" id="303721at2157"/>
<keyword evidence="4" id="KW-1185">Reference proteome</keyword>